<sequence length="25" mass="2915">MLGPHYLVDRKLKSFCPLILVQTNK</sequence>
<proteinExistence type="predicted"/>
<evidence type="ECO:0000313" key="2">
    <source>
        <dbReference type="Proteomes" id="UP000003781"/>
    </source>
</evidence>
<gene>
    <name evidence="1" type="ORF">CY0110_17162</name>
</gene>
<name>A3IIB4_9CHRO</name>
<dbReference type="Proteomes" id="UP000003781">
    <property type="component" value="Unassembled WGS sequence"/>
</dbReference>
<protein>
    <submittedName>
        <fullName evidence="1">Uncharacterized protein</fullName>
    </submittedName>
</protein>
<comment type="caution">
    <text evidence="1">The sequence shown here is derived from an EMBL/GenBank/DDBJ whole genome shotgun (WGS) entry which is preliminary data.</text>
</comment>
<dbReference type="EMBL" id="AAXW01000002">
    <property type="protein sequence ID" value="EAZ93546.1"/>
    <property type="molecule type" value="Genomic_DNA"/>
</dbReference>
<reference evidence="1 2" key="1">
    <citation type="submission" date="2007-03" db="EMBL/GenBank/DDBJ databases">
        <authorList>
            <person name="Stal L."/>
            <person name="Ferriera S."/>
            <person name="Johnson J."/>
            <person name="Kravitz S."/>
            <person name="Beeson K."/>
            <person name="Sutton G."/>
            <person name="Rogers Y.-H."/>
            <person name="Friedman R."/>
            <person name="Frazier M."/>
            <person name="Venter J.C."/>
        </authorList>
    </citation>
    <scope>NUCLEOTIDE SEQUENCE [LARGE SCALE GENOMIC DNA]</scope>
    <source>
        <strain evidence="1 2">CCY0110</strain>
    </source>
</reference>
<keyword evidence="2" id="KW-1185">Reference proteome</keyword>
<dbReference type="AlphaFoldDB" id="A3IIB4"/>
<evidence type="ECO:0000313" key="1">
    <source>
        <dbReference type="EMBL" id="EAZ93546.1"/>
    </source>
</evidence>
<organism evidence="1 2">
    <name type="scientific">Crocosphaera chwakensis CCY0110</name>
    <dbReference type="NCBI Taxonomy" id="391612"/>
    <lineage>
        <taxon>Bacteria</taxon>
        <taxon>Bacillati</taxon>
        <taxon>Cyanobacteriota</taxon>
        <taxon>Cyanophyceae</taxon>
        <taxon>Oscillatoriophycideae</taxon>
        <taxon>Chroococcales</taxon>
        <taxon>Aphanothecaceae</taxon>
        <taxon>Crocosphaera</taxon>
        <taxon>Crocosphaera chwakensis</taxon>
    </lineage>
</organism>
<accession>A3IIB4</accession>